<keyword evidence="3" id="KW-1185">Reference proteome</keyword>
<gene>
    <name evidence="2" type="ORF">EVAR_56606_1</name>
</gene>
<accession>A0A4C1YZS6</accession>
<sequence length="79" mass="8329">MACGGYLSRLHAFNQIECGRRFSASARRAISRAETGQCHAGAIQSGCPRRSARAPPGGGDANRLSPAAFTAHPPFQFAK</sequence>
<evidence type="ECO:0000313" key="2">
    <source>
        <dbReference type="EMBL" id="GBP80760.1"/>
    </source>
</evidence>
<comment type="caution">
    <text evidence="2">The sequence shown here is derived from an EMBL/GenBank/DDBJ whole genome shotgun (WGS) entry which is preliminary data.</text>
</comment>
<organism evidence="2 3">
    <name type="scientific">Eumeta variegata</name>
    <name type="common">Bagworm moth</name>
    <name type="synonym">Eumeta japonica</name>
    <dbReference type="NCBI Taxonomy" id="151549"/>
    <lineage>
        <taxon>Eukaryota</taxon>
        <taxon>Metazoa</taxon>
        <taxon>Ecdysozoa</taxon>
        <taxon>Arthropoda</taxon>
        <taxon>Hexapoda</taxon>
        <taxon>Insecta</taxon>
        <taxon>Pterygota</taxon>
        <taxon>Neoptera</taxon>
        <taxon>Endopterygota</taxon>
        <taxon>Lepidoptera</taxon>
        <taxon>Glossata</taxon>
        <taxon>Ditrysia</taxon>
        <taxon>Tineoidea</taxon>
        <taxon>Psychidae</taxon>
        <taxon>Oiketicinae</taxon>
        <taxon>Eumeta</taxon>
    </lineage>
</organism>
<name>A0A4C1YZS6_EUMVA</name>
<evidence type="ECO:0000313" key="3">
    <source>
        <dbReference type="Proteomes" id="UP000299102"/>
    </source>
</evidence>
<dbReference type="Proteomes" id="UP000299102">
    <property type="component" value="Unassembled WGS sequence"/>
</dbReference>
<dbReference type="EMBL" id="BGZK01001480">
    <property type="protein sequence ID" value="GBP80760.1"/>
    <property type="molecule type" value="Genomic_DNA"/>
</dbReference>
<feature type="region of interest" description="Disordered" evidence="1">
    <location>
        <begin position="43"/>
        <end position="79"/>
    </location>
</feature>
<protein>
    <submittedName>
        <fullName evidence="2">Uncharacterized protein</fullName>
    </submittedName>
</protein>
<dbReference type="AlphaFoldDB" id="A0A4C1YZS6"/>
<reference evidence="2 3" key="1">
    <citation type="journal article" date="2019" name="Commun. Biol.">
        <title>The bagworm genome reveals a unique fibroin gene that provides high tensile strength.</title>
        <authorList>
            <person name="Kono N."/>
            <person name="Nakamura H."/>
            <person name="Ohtoshi R."/>
            <person name="Tomita M."/>
            <person name="Numata K."/>
            <person name="Arakawa K."/>
        </authorList>
    </citation>
    <scope>NUCLEOTIDE SEQUENCE [LARGE SCALE GENOMIC DNA]</scope>
</reference>
<proteinExistence type="predicted"/>
<evidence type="ECO:0000256" key="1">
    <source>
        <dbReference type="SAM" id="MobiDB-lite"/>
    </source>
</evidence>